<keyword evidence="7" id="KW-0325">Glycoprotein</keyword>
<organism evidence="10 11">
    <name type="scientific">Lophium mytilinum</name>
    <dbReference type="NCBI Taxonomy" id="390894"/>
    <lineage>
        <taxon>Eukaryota</taxon>
        <taxon>Fungi</taxon>
        <taxon>Dikarya</taxon>
        <taxon>Ascomycota</taxon>
        <taxon>Pezizomycotina</taxon>
        <taxon>Dothideomycetes</taxon>
        <taxon>Pleosporomycetidae</taxon>
        <taxon>Mytilinidiales</taxon>
        <taxon>Mytilinidiaceae</taxon>
        <taxon>Lophium</taxon>
    </lineage>
</organism>
<dbReference type="PANTHER" id="PTHR15944:SF0">
    <property type="entry name" value="PRENYLCYSTEINE LYASE DOMAIN-CONTAINING PROTEIN"/>
    <property type="match status" value="1"/>
</dbReference>
<dbReference type="Gene3D" id="3.50.50.60">
    <property type="entry name" value="FAD/NAD(P)-binding domain"/>
    <property type="match status" value="1"/>
</dbReference>
<keyword evidence="11" id="KW-1185">Reference proteome</keyword>
<reference evidence="10" key="1">
    <citation type="journal article" date="2020" name="Stud. Mycol.">
        <title>101 Dothideomycetes genomes: a test case for predicting lifestyles and emergence of pathogens.</title>
        <authorList>
            <person name="Haridas S."/>
            <person name="Albert R."/>
            <person name="Binder M."/>
            <person name="Bloem J."/>
            <person name="Labutti K."/>
            <person name="Salamov A."/>
            <person name="Andreopoulos B."/>
            <person name="Baker S."/>
            <person name="Barry K."/>
            <person name="Bills G."/>
            <person name="Bluhm B."/>
            <person name="Cannon C."/>
            <person name="Castanera R."/>
            <person name="Culley D."/>
            <person name="Daum C."/>
            <person name="Ezra D."/>
            <person name="Gonzalez J."/>
            <person name="Henrissat B."/>
            <person name="Kuo A."/>
            <person name="Liang C."/>
            <person name="Lipzen A."/>
            <person name="Lutzoni F."/>
            <person name="Magnuson J."/>
            <person name="Mondo S."/>
            <person name="Nolan M."/>
            <person name="Ohm R."/>
            <person name="Pangilinan J."/>
            <person name="Park H.-J."/>
            <person name="Ramirez L."/>
            <person name="Alfaro M."/>
            <person name="Sun H."/>
            <person name="Tritt A."/>
            <person name="Yoshinaga Y."/>
            <person name="Zwiers L.-H."/>
            <person name="Turgeon B."/>
            <person name="Goodwin S."/>
            <person name="Spatafora J."/>
            <person name="Crous P."/>
            <person name="Grigoriev I."/>
        </authorList>
    </citation>
    <scope>NUCLEOTIDE SEQUENCE</scope>
    <source>
        <strain evidence="10">CBS 269.34</strain>
    </source>
</reference>
<evidence type="ECO:0000256" key="8">
    <source>
        <dbReference type="SAM" id="SignalP"/>
    </source>
</evidence>
<evidence type="ECO:0000259" key="9">
    <source>
        <dbReference type="Pfam" id="PF07156"/>
    </source>
</evidence>
<accession>A0A6A6QWY3</accession>
<dbReference type="GO" id="GO:0001735">
    <property type="term" value="F:prenylcysteine oxidase activity"/>
    <property type="evidence" value="ECO:0007669"/>
    <property type="project" value="InterPro"/>
</dbReference>
<proteinExistence type="inferred from homology"/>
<dbReference type="InterPro" id="IPR010795">
    <property type="entry name" value="Prenylcys_lyase"/>
</dbReference>
<dbReference type="Pfam" id="PF07156">
    <property type="entry name" value="Prenylcys_lyase"/>
    <property type="match status" value="1"/>
</dbReference>
<evidence type="ECO:0000256" key="3">
    <source>
        <dbReference type="ARBA" id="ARBA00022630"/>
    </source>
</evidence>
<dbReference type="InterPro" id="IPR017046">
    <property type="entry name" value="Prenylcysteine_Oxase1"/>
</dbReference>
<evidence type="ECO:0000256" key="4">
    <source>
        <dbReference type="ARBA" id="ARBA00022729"/>
    </source>
</evidence>
<dbReference type="AlphaFoldDB" id="A0A6A6QWY3"/>
<keyword evidence="5" id="KW-0274">FAD</keyword>
<feature type="signal peptide" evidence="8">
    <location>
        <begin position="1"/>
        <end position="18"/>
    </location>
</feature>
<dbReference type="InterPro" id="IPR036188">
    <property type="entry name" value="FAD/NAD-bd_sf"/>
</dbReference>
<comment type="similarity">
    <text evidence="2">Belongs to the prenylcysteine oxidase family.</text>
</comment>
<gene>
    <name evidence="10" type="ORF">BU16DRAFT_616841</name>
</gene>
<dbReference type="EMBL" id="MU004187">
    <property type="protein sequence ID" value="KAF2496736.1"/>
    <property type="molecule type" value="Genomic_DNA"/>
</dbReference>
<dbReference type="PANTHER" id="PTHR15944">
    <property type="entry name" value="FARNESYLCYSTEINE LYASE"/>
    <property type="match status" value="1"/>
</dbReference>
<evidence type="ECO:0000256" key="5">
    <source>
        <dbReference type="ARBA" id="ARBA00022827"/>
    </source>
</evidence>
<dbReference type="Proteomes" id="UP000799750">
    <property type="component" value="Unassembled WGS sequence"/>
</dbReference>
<sequence length="423" mass="47040">MLLSPAFTCAFIASMVIAEEETQRPLNFRNPEDQAGHDGRKRLAIIGGGIAAASLAYRLHDDFGPILPLDITIYEEAPDIGGRINSTIINRGSDQYSGFADTVVIHRDRDLKSRTLADNARDVLKYGLSARKLQKLLQDKLLLFNQLYADNNGVNPNLPNAIQRLGLDEESKKPAYDYFIDQGLPMEMIHDIVQPTVRALFGHDLSEMNAISALVAMDSAKARTQVSTRVNEITRSSNGKYTVVVSENDTPGVSSAQEHHNYDALVIATHLQGSNITIGFPTSLLDPSLPPFVERHVTHFITHQETRLVPSFFHLTTSDEIPETIYTTSESRIHPKIDVFSIERYYQFGDFVGDIVQEMNLYRITSSGLIPDSMVAQMLGGQPGTSPRSSGVKWFDRQVWPLASPQRTRDPQLDSVEIADGLF</sequence>
<feature type="domain" description="Prenylcysteine lyase" evidence="9">
    <location>
        <begin position="116"/>
        <end position="423"/>
    </location>
</feature>
<evidence type="ECO:0000313" key="10">
    <source>
        <dbReference type="EMBL" id="KAF2496736.1"/>
    </source>
</evidence>
<keyword evidence="6" id="KW-0560">Oxidoreductase</keyword>
<evidence type="ECO:0000313" key="11">
    <source>
        <dbReference type="Proteomes" id="UP000799750"/>
    </source>
</evidence>
<dbReference type="Pfam" id="PF13450">
    <property type="entry name" value="NAD_binding_8"/>
    <property type="match status" value="1"/>
</dbReference>
<dbReference type="OrthoDB" id="437369at2759"/>
<dbReference type="GO" id="GO:0030328">
    <property type="term" value="P:prenylcysteine catabolic process"/>
    <property type="evidence" value="ECO:0007669"/>
    <property type="project" value="InterPro"/>
</dbReference>
<dbReference type="GO" id="GO:0030327">
    <property type="term" value="P:prenylated protein catabolic process"/>
    <property type="evidence" value="ECO:0007669"/>
    <property type="project" value="TreeGrafter"/>
</dbReference>
<dbReference type="SUPFAM" id="SSF51905">
    <property type="entry name" value="FAD/NAD(P)-binding domain"/>
    <property type="match status" value="1"/>
</dbReference>
<comment type="cofactor">
    <cofactor evidence="1">
        <name>FAD</name>
        <dbReference type="ChEBI" id="CHEBI:57692"/>
    </cofactor>
</comment>
<keyword evidence="4 8" id="KW-0732">Signal</keyword>
<feature type="chain" id="PRO_5025410423" description="Prenylcysteine lyase domain-containing protein" evidence="8">
    <location>
        <begin position="19"/>
        <end position="423"/>
    </location>
</feature>
<keyword evidence="3" id="KW-0285">Flavoprotein</keyword>
<protein>
    <recommendedName>
        <fullName evidence="9">Prenylcysteine lyase domain-containing protein</fullName>
    </recommendedName>
</protein>
<evidence type="ECO:0000256" key="2">
    <source>
        <dbReference type="ARBA" id="ARBA00009967"/>
    </source>
</evidence>
<evidence type="ECO:0000256" key="1">
    <source>
        <dbReference type="ARBA" id="ARBA00001974"/>
    </source>
</evidence>
<evidence type="ECO:0000256" key="6">
    <source>
        <dbReference type="ARBA" id="ARBA00023002"/>
    </source>
</evidence>
<name>A0A6A6QWY3_9PEZI</name>
<evidence type="ECO:0000256" key="7">
    <source>
        <dbReference type="ARBA" id="ARBA00023180"/>
    </source>
</evidence>